<evidence type="ECO:0000313" key="1">
    <source>
        <dbReference type="EMBL" id="EMD36346.1"/>
    </source>
</evidence>
<reference evidence="1 2" key="1">
    <citation type="journal article" date="2012" name="Proc. Natl. Acad. Sci. U.S.A.">
        <title>Comparative genomics of Ceriporiopsis subvermispora and Phanerochaete chrysosporium provide insight into selective ligninolysis.</title>
        <authorList>
            <person name="Fernandez-Fueyo E."/>
            <person name="Ruiz-Duenas F.J."/>
            <person name="Ferreira P."/>
            <person name="Floudas D."/>
            <person name="Hibbett D.S."/>
            <person name="Canessa P."/>
            <person name="Larrondo L.F."/>
            <person name="James T.Y."/>
            <person name="Seelenfreund D."/>
            <person name="Lobos S."/>
            <person name="Polanco R."/>
            <person name="Tello M."/>
            <person name="Honda Y."/>
            <person name="Watanabe T."/>
            <person name="Watanabe T."/>
            <person name="Ryu J.S."/>
            <person name="Kubicek C.P."/>
            <person name="Schmoll M."/>
            <person name="Gaskell J."/>
            <person name="Hammel K.E."/>
            <person name="St John F.J."/>
            <person name="Vanden Wymelenberg A."/>
            <person name="Sabat G."/>
            <person name="Splinter BonDurant S."/>
            <person name="Syed K."/>
            <person name="Yadav J.S."/>
            <person name="Doddapaneni H."/>
            <person name="Subramanian V."/>
            <person name="Lavin J.L."/>
            <person name="Oguiza J.A."/>
            <person name="Perez G."/>
            <person name="Pisabarro A.G."/>
            <person name="Ramirez L."/>
            <person name="Santoyo F."/>
            <person name="Master E."/>
            <person name="Coutinho P.M."/>
            <person name="Henrissat B."/>
            <person name="Lombard V."/>
            <person name="Magnuson J.K."/>
            <person name="Kuees U."/>
            <person name="Hori C."/>
            <person name="Igarashi K."/>
            <person name="Samejima M."/>
            <person name="Held B.W."/>
            <person name="Barry K.W."/>
            <person name="LaButti K.M."/>
            <person name="Lapidus A."/>
            <person name="Lindquist E.A."/>
            <person name="Lucas S.M."/>
            <person name="Riley R."/>
            <person name="Salamov A.A."/>
            <person name="Hoffmeister D."/>
            <person name="Schwenk D."/>
            <person name="Hadar Y."/>
            <person name="Yarden O."/>
            <person name="de Vries R.P."/>
            <person name="Wiebenga A."/>
            <person name="Stenlid J."/>
            <person name="Eastwood D."/>
            <person name="Grigoriev I.V."/>
            <person name="Berka R.M."/>
            <person name="Blanchette R.A."/>
            <person name="Kersten P."/>
            <person name="Martinez A.T."/>
            <person name="Vicuna R."/>
            <person name="Cullen D."/>
        </authorList>
    </citation>
    <scope>NUCLEOTIDE SEQUENCE [LARGE SCALE GENOMIC DNA]</scope>
    <source>
        <strain evidence="1 2">B</strain>
    </source>
</reference>
<dbReference type="EMBL" id="KB445798">
    <property type="protein sequence ID" value="EMD36346.1"/>
    <property type="molecule type" value="Genomic_DNA"/>
</dbReference>
<dbReference type="Proteomes" id="UP000016930">
    <property type="component" value="Unassembled WGS sequence"/>
</dbReference>
<dbReference type="HOGENOM" id="CLU_2497686_0_0_1"/>
<accession>M2RC25</accession>
<gene>
    <name evidence="1" type="ORF">CERSUDRAFT_84457</name>
</gene>
<sequence>MVVLPRTISPIGDNAPGMGAPACEHETETACVRRSAIATAPSRHGSVEARHISASSGLAYTRFCQTKHSTSCARSCSKHEHTAVNT</sequence>
<evidence type="ECO:0000313" key="2">
    <source>
        <dbReference type="Proteomes" id="UP000016930"/>
    </source>
</evidence>
<name>M2RC25_CERS8</name>
<proteinExistence type="predicted"/>
<organism evidence="1 2">
    <name type="scientific">Ceriporiopsis subvermispora (strain B)</name>
    <name type="common">White-rot fungus</name>
    <name type="synonym">Gelatoporia subvermispora</name>
    <dbReference type="NCBI Taxonomy" id="914234"/>
    <lineage>
        <taxon>Eukaryota</taxon>
        <taxon>Fungi</taxon>
        <taxon>Dikarya</taxon>
        <taxon>Basidiomycota</taxon>
        <taxon>Agaricomycotina</taxon>
        <taxon>Agaricomycetes</taxon>
        <taxon>Polyporales</taxon>
        <taxon>Gelatoporiaceae</taxon>
        <taxon>Gelatoporia</taxon>
    </lineage>
</organism>
<dbReference type="AlphaFoldDB" id="M2RC25"/>
<protein>
    <submittedName>
        <fullName evidence="1">Uncharacterized protein</fullName>
    </submittedName>
</protein>
<keyword evidence="2" id="KW-1185">Reference proteome</keyword>